<feature type="domain" description="CHAT" evidence="1">
    <location>
        <begin position="100"/>
        <end position="392"/>
    </location>
</feature>
<keyword evidence="3" id="KW-1185">Reference proteome</keyword>
<evidence type="ECO:0000313" key="2">
    <source>
        <dbReference type="EMBL" id="KAF5346246.1"/>
    </source>
</evidence>
<dbReference type="OrthoDB" id="9991317at2759"/>
<dbReference type="InterPro" id="IPR024983">
    <property type="entry name" value="CHAT_dom"/>
</dbReference>
<evidence type="ECO:0000259" key="1">
    <source>
        <dbReference type="Pfam" id="PF12770"/>
    </source>
</evidence>
<proteinExistence type="predicted"/>
<dbReference type="Pfam" id="PF12770">
    <property type="entry name" value="CHAT"/>
    <property type="match status" value="1"/>
</dbReference>
<comment type="caution">
    <text evidence="2">The sequence shown here is derived from an EMBL/GenBank/DDBJ whole genome shotgun (WGS) entry which is preliminary data.</text>
</comment>
<gene>
    <name evidence="2" type="ORF">D9758_014371</name>
</gene>
<accession>A0A8H5CSH3</accession>
<reference evidence="2 3" key="1">
    <citation type="journal article" date="2020" name="ISME J.">
        <title>Uncovering the hidden diversity of litter-decomposition mechanisms in mushroom-forming fungi.</title>
        <authorList>
            <person name="Floudas D."/>
            <person name="Bentzer J."/>
            <person name="Ahren D."/>
            <person name="Johansson T."/>
            <person name="Persson P."/>
            <person name="Tunlid A."/>
        </authorList>
    </citation>
    <scope>NUCLEOTIDE SEQUENCE [LARGE SCALE GENOMIC DNA]</scope>
    <source>
        <strain evidence="2 3">CBS 291.85</strain>
    </source>
</reference>
<organism evidence="2 3">
    <name type="scientific">Tetrapyrgos nigripes</name>
    <dbReference type="NCBI Taxonomy" id="182062"/>
    <lineage>
        <taxon>Eukaryota</taxon>
        <taxon>Fungi</taxon>
        <taxon>Dikarya</taxon>
        <taxon>Basidiomycota</taxon>
        <taxon>Agaricomycotina</taxon>
        <taxon>Agaricomycetes</taxon>
        <taxon>Agaricomycetidae</taxon>
        <taxon>Agaricales</taxon>
        <taxon>Marasmiineae</taxon>
        <taxon>Marasmiaceae</taxon>
        <taxon>Tetrapyrgos</taxon>
    </lineage>
</organism>
<dbReference type="EMBL" id="JAACJM010000104">
    <property type="protein sequence ID" value="KAF5346246.1"/>
    <property type="molecule type" value="Genomic_DNA"/>
</dbReference>
<evidence type="ECO:0000313" key="3">
    <source>
        <dbReference type="Proteomes" id="UP000559256"/>
    </source>
</evidence>
<dbReference type="Proteomes" id="UP000559256">
    <property type="component" value="Unassembled WGS sequence"/>
</dbReference>
<dbReference type="AlphaFoldDB" id="A0A8H5CSH3"/>
<sequence length="393" mass="43027">MQSDVIKNINMHAQQHTKLATRYEALIAKVRKLDGFDSFLKPKKLSALTPAAANGPVIIDIIHIALPNFSSNQAKELHSALISSLRDNGVQGHNHLKSILARLWSTVVQPILSEIEDVLHYAAEECLPHITWCAIGALAFLPLHAAGIYGSRDPSDNIKLSDFAVSSYTTTLSPMLSSGHSKIQQDPREEPKGLIISQPAIPDMPPLPGTKEEAGIIQMYTSPEHSCHLTHDEAIVYTVKSAMSKYEIVHLACHGIQDSKNPLDSAFALYDGRLKLHDLMCLSLENVELAVLSACQTAAGDENLPEESVHLAAGMLAVGYPSVITTMWSIGDKDAPIVADKFYASLLGCHDELVSRNPRQSAVYALHVAVKHLRKEVGEMEFVKWVPFVHYGV</sequence>
<protein>
    <recommendedName>
        <fullName evidence="1">CHAT domain-containing protein</fullName>
    </recommendedName>
</protein>
<name>A0A8H5CSH3_9AGAR</name>